<evidence type="ECO:0000256" key="1">
    <source>
        <dbReference type="SAM" id="MobiDB-lite"/>
    </source>
</evidence>
<organism evidence="4">
    <name type="scientific">Medicago truncatula</name>
    <name type="common">Barrel medic</name>
    <name type="synonym">Medicago tribuloides</name>
    <dbReference type="NCBI Taxonomy" id="3880"/>
    <lineage>
        <taxon>Eukaryota</taxon>
        <taxon>Viridiplantae</taxon>
        <taxon>Streptophyta</taxon>
        <taxon>Embryophyta</taxon>
        <taxon>Tracheophyta</taxon>
        <taxon>Spermatophyta</taxon>
        <taxon>Magnoliopsida</taxon>
        <taxon>eudicotyledons</taxon>
        <taxon>Gunneridae</taxon>
        <taxon>Pentapetalae</taxon>
        <taxon>rosids</taxon>
        <taxon>fabids</taxon>
        <taxon>Fabales</taxon>
        <taxon>Fabaceae</taxon>
        <taxon>Papilionoideae</taxon>
        <taxon>50 kb inversion clade</taxon>
        <taxon>NPAAA clade</taxon>
        <taxon>Hologalegina</taxon>
        <taxon>IRL clade</taxon>
        <taxon>Trifolieae</taxon>
        <taxon>Medicago</taxon>
    </lineage>
</organism>
<feature type="signal peptide" evidence="2">
    <location>
        <begin position="1"/>
        <end position="20"/>
    </location>
</feature>
<dbReference type="Proteomes" id="UP000265566">
    <property type="component" value="Chromosome 3"/>
</dbReference>
<feature type="chain" id="PRO_5017342043" evidence="2">
    <location>
        <begin position="21"/>
        <end position="294"/>
    </location>
</feature>
<dbReference type="AlphaFoldDB" id="A0A396IVE1"/>
<dbReference type="InterPro" id="IPR039391">
    <property type="entry name" value="Phytocyanin-like"/>
</dbReference>
<dbReference type="PANTHER" id="PTHR33021">
    <property type="entry name" value="BLUE COPPER PROTEIN"/>
    <property type="match status" value="1"/>
</dbReference>
<dbReference type="Gene3D" id="2.60.40.420">
    <property type="entry name" value="Cupredoxins - blue copper proteins"/>
    <property type="match status" value="1"/>
</dbReference>
<feature type="compositionally biased region" description="Polar residues" evidence="1">
    <location>
        <begin position="224"/>
        <end position="236"/>
    </location>
</feature>
<dbReference type="InterPro" id="IPR008972">
    <property type="entry name" value="Cupredoxin"/>
</dbReference>
<gene>
    <name evidence="4" type="ORF">MtrunA17_Chr3g0127521</name>
</gene>
<comment type="caution">
    <text evidence="4">The sequence shown here is derived from an EMBL/GenBank/DDBJ whole genome shotgun (WGS) entry which is preliminary data.</text>
</comment>
<feature type="domain" description="Phytocyanin" evidence="3">
    <location>
        <begin position="23"/>
        <end position="141"/>
    </location>
</feature>
<evidence type="ECO:0000313" key="4">
    <source>
        <dbReference type="EMBL" id="RHN69689.1"/>
    </source>
</evidence>
<evidence type="ECO:0000259" key="3">
    <source>
        <dbReference type="PROSITE" id="PS51485"/>
    </source>
</evidence>
<dbReference type="GO" id="GO:0009055">
    <property type="term" value="F:electron transfer activity"/>
    <property type="evidence" value="ECO:0007669"/>
    <property type="project" value="InterPro"/>
</dbReference>
<proteinExistence type="predicted"/>
<feature type="compositionally biased region" description="Polar residues" evidence="1">
    <location>
        <begin position="195"/>
        <end position="217"/>
    </location>
</feature>
<dbReference type="SUPFAM" id="SSF49503">
    <property type="entry name" value="Cupredoxins"/>
    <property type="match status" value="1"/>
</dbReference>
<dbReference type="PANTHER" id="PTHR33021:SF185">
    <property type="entry name" value="EARLY NODULIN-LIKE PROTEIN 3-RELATED"/>
    <property type="match status" value="1"/>
</dbReference>
<sequence length="294" mass="31830">MMRYCFLLLVSLVILNTSLSSGYTSRVDGKEGWPVKPSSGYNVLTSGIKLLIHDNICKSYPIFHFKIWLKYIFDFKYNKEIDSVLVVNKQDHDSCNTKNPIYKMEGGDSAFQLDKSGPFYFISGNVENCQKGRKLNVVAWFPHRRLMSLAADAPSPSMVQVPAMSPTVNAPTPNVIGWNAPAPSPADIHAPSPSPTTNHAPVPSPTDNHASTPNPSGNHAPAPSATNIQVSPTPSATHKKCHRRRHWGLCFGSKCHRDSCSDIAPSPGHSGSTRLSGSVGVNVVVALVLGSLAF</sequence>
<accession>A0A396IVE1</accession>
<dbReference type="EMBL" id="PSQE01000003">
    <property type="protein sequence ID" value="RHN69689.1"/>
    <property type="molecule type" value="Genomic_DNA"/>
</dbReference>
<dbReference type="PROSITE" id="PS51485">
    <property type="entry name" value="PHYTOCYANIN"/>
    <property type="match status" value="1"/>
</dbReference>
<feature type="region of interest" description="Disordered" evidence="1">
    <location>
        <begin position="175"/>
        <end position="243"/>
    </location>
</feature>
<reference evidence="4" key="1">
    <citation type="journal article" date="2018" name="Nat. Plants">
        <title>Whole-genome landscape of Medicago truncatula symbiotic genes.</title>
        <authorList>
            <person name="Pecrix Y."/>
            <person name="Gamas P."/>
            <person name="Carrere S."/>
        </authorList>
    </citation>
    <scope>NUCLEOTIDE SEQUENCE</scope>
    <source>
        <tissue evidence="4">Leaves</tissue>
    </source>
</reference>
<evidence type="ECO:0000256" key="2">
    <source>
        <dbReference type="SAM" id="SignalP"/>
    </source>
</evidence>
<dbReference type="InterPro" id="IPR003245">
    <property type="entry name" value="Phytocyanin_dom"/>
</dbReference>
<dbReference type="Gramene" id="rna18194">
    <property type="protein sequence ID" value="RHN69689.1"/>
    <property type="gene ID" value="gene18194"/>
</dbReference>
<keyword evidence="2" id="KW-0732">Signal</keyword>
<dbReference type="Pfam" id="PF02298">
    <property type="entry name" value="Cu_bind_like"/>
    <property type="match status" value="1"/>
</dbReference>
<protein>
    <submittedName>
        <fullName evidence="4">Putative cupredoxin</fullName>
    </submittedName>
</protein>
<name>A0A396IVE1_MEDTR</name>